<sequence>MCWCSPPAARPLWHVLRVCPLPSCLPASLASPPPPPPSRLASRRATPYGHAAPPLSPAAIPAPLHRLPSIGSPPPGIMRATPRSCPAVTAFFVWSAAAPVHPRQPPRVAVGGATAVTRLPPPGPPVGHRHASRRRSRRAVLASAAAADGGGAAAGRPAPVAAAAAAAAAAVAGGEAVSAAAAAAAVAASPAGDADQDRRGGGDGGDVPGRSRGGDGGRERGSGDDGAPLPPATVQYTPPGGVAVRSPLSAVRVRHVLVATSEMVDGAWAHLASRPPYAAAAGGAGAGDADADGDEGGEGAFAAVAAALSTCPSAAVGGDVGWFPPGTMTPAFEAAAVGHPPGSVVKVATPFGWHLLRVTAHAAAASTATPAELGAALSATPPADDGGRAPAPATQVVDVRTAAEVAYAPLRASGGAGRGVRLVHLPLDDFDGWAAAWEADLAGLDAAAPVLVVGHYGVEAAGFAAFLTQAGCTDVRVVVGGVDAYAAEVDLTMPRYGGGDEEGEGEGEGEGDRGGGGEGEGPADGEARGEAEGGGEVGGERGKAGGG</sequence>
<name>A0ACC3C2Y1_PYRYE</name>
<dbReference type="EMBL" id="CM020619">
    <property type="protein sequence ID" value="KAK1864646.1"/>
    <property type="molecule type" value="Genomic_DNA"/>
</dbReference>
<dbReference type="Proteomes" id="UP000798662">
    <property type="component" value="Chromosome 2"/>
</dbReference>
<accession>A0ACC3C2Y1</accession>
<keyword evidence="2" id="KW-1185">Reference proteome</keyword>
<comment type="caution">
    <text evidence="1">The sequence shown here is derived from an EMBL/GenBank/DDBJ whole genome shotgun (WGS) entry which is preliminary data.</text>
</comment>
<proteinExistence type="predicted"/>
<evidence type="ECO:0000313" key="1">
    <source>
        <dbReference type="EMBL" id="KAK1864646.1"/>
    </source>
</evidence>
<organism evidence="1 2">
    <name type="scientific">Pyropia yezoensis</name>
    <name type="common">Susabi-nori</name>
    <name type="synonym">Porphyra yezoensis</name>
    <dbReference type="NCBI Taxonomy" id="2788"/>
    <lineage>
        <taxon>Eukaryota</taxon>
        <taxon>Rhodophyta</taxon>
        <taxon>Bangiophyceae</taxon>
        <taxon>Bangiales</taxon>
        <taxon>Bangiaceae</taxon>
        <taxon>Pyropia</taxon>
    </lineage>
</organism>
<gene>
    <name evidence="1" type="ORF">I4F81_007190</name>
</gene>
<protein>
    <submittedName>
        <fullName evidence="1">Uncharacterized protein</fullName>
    </submittedName>
</protein>
<reference evidence="1" key="1">
    <citation type="submission" date="2019-11" db="EMBL/GenBank/DDBJ databases">
        <title>Nori genome reveals adaptations in red seaweeds to the harsh intertidal environment.</title>
        <authorList>
            <person name="Wang D."/>
            <person name="Mao Y."/>
        </authorList>
    </citation>
    <scope>NUCLEOTIDE SEQUENCE</scope>
    <source>
        <tissue evidence="1">Gametophyte</tissue>
    </source>
</reference>
<evidence type="ECO:0000313" key="2">
    <source>
        <dbReference type="Proteomes" id="UP000798662"/>
    </source>
</evidence>